<dbReference type="Gene3D" id="1.10.10.1770">
    <property type="entry name" value="Gun4-like"/>
    <property type="match status" value="1"/>
</dbReference>
<dbReference type="EMBL" id="JANQDL010000102">
    <property type="protein sequence ID" value="MDH6065165.1"/>
    <property type="molecule type" value="Genomic_DNA"/>
</dbReference>
<evidence type="ECO:0000313" key="6">
    <source>
        <dbReference type="Proteomes" id="UP001159370"/>
    </source>
</evidence>
<dbReference type="PANTHER" id="PTHR22674:SF6">
    <property type="entry name" value="NTPASE KAP FAMILY P-LOOP DOMAIN-CONTAINING PROTEIN 1"/>
    <property type="match status" value="1"/>
</dbReference>
<dbReference type="SUPFAM" id="SSF140869">
    <property type="entry name" value="GUN4-like"/>
    <property type="match status" value="1"/>
</dbReference>
<accession>A0AA43H1L8</accession>
<dbReference type="CDD" id="cd16383">
    <property type="entry name" value="GUN4"/>
    <property type="match status" value="1"/>
</dbReference>
<evidence type="ECO:0000256" key="1">
    <source>
        <dbReference type="SAM" id="MobiDB-lite"/>
    </source>
</evidence>
<keyword evidence="2" id="KW-0812">Transmembrane</keyword>
<dbReference type="Gene3D" id="1.25.40.620">
    <property type="match status" value="1"/>
</dbReference>
<dbReference type="PANTHER" id="PTHR22674">
    <property type="entry name" value="NTPASE, KAP FAMILY P-LOOP DOMAIN-CONTAINING 1"/>
    <property type="match status" value="1"/>
</dbReference>
<evidence type="ECO:0000259" key="4">
    <source>
        <dbReference type="Pfam" id="PF07693"/>
    </source>
</evidence>
<dbReference type="RefSeq" id="WP_280657324.1">
    <property type="nucleotide sequence ID" value="NZ_JANQDL010000102.1"/>
</dbReference>
<organism evidence="5 6">
    <name type="scientific">Umezakia ovalisporum FSS-62</name>
    <dbReference type="NCBI Taxonomy" id="2971776"/>
    <lineage>
        <taxon>Bacteria</taxon>
        <taxon>Bacillati</taxon>
        <taxon>Cyanobacteriota</taxon>
        <taxon>Cyanophyceae</taxon>
        <taxon>Nostocales</taxon>
        <taxon>Nodulariaceae</taxon>
        <taxon>Umezakia</taxon>
    </lineage>
</organism>
<feature type="domain" description="KAP NTPase" evidence="4">
    <location>
        <begin position="30"/>
        <end position="535"/>
    </location>
</feature>
<feature type="transmembrane region" description="Helical" evidence="2">
    <location>
        <begin position="193"/>
        <end position="215"/>
    </location>
</feature>
<dbReference type="InterPro" id="IPR011646">
    <property type="entry name" value="KAP_P-loop"/>
</dbReference>
<reference evidence="5 6" key="1">
    <citation type="journal article" date="2023" name="J. Phycol.">
        <title>Chrysosporum ovalisporum is synonymous with the true-branching cyanobacterium Umezakia natans (Nostocales/Aphanizomenonaceae).</title>
        <authorList>
            <person name="McGregor G.B."/>
            <person name="Sendall B.C."/>
            <person name="Niiyama Y."/>
            <person name="Tuji A."/>
            <person name="Willis A."/>
        </authorList>
    </citation>
    <scope>NUCLEOTIDE SEQUENCE [LARGE SCALE GENOMIC DNA]</scope>
    <source>
        <strain evidence="5 6">FSS-62</strain>
    </source>
</reference>
<dbReference type="Proteomes" id="UP001159370">
    <property type="component" value="Unassembled WGS sequence"/>
</dbReference>
<proteinExistence type="predicted"/>
<dbReference type="InterPro" id="IPR037215">
    <property type="entry name" value="GUN4-like_sf"/>
</dbReference>
<dbReference type="InterPro" id="IPR052754">
    <property type="entry name" value="NTPase_KAP_P-loop"/>
</dbReference>
<dbReference type="InterPro" id="IPR027417">
    <property type="entry name" value="P-loop_NTPase"/>
</dbReference>
<feature type="domain" description="GUN4-like" evidence="3">
    <location>
        <begin position="667"/>
        <end position="775"/>
    </location>
</feature>
<keyword evidence="2" id="KW-1133">Transmembrane helix</keyword>
<dbReference type="SUPFAM" id="SSF52540">
    <property type="entry name" value="P-loop containing nucleoside triphosphate hydrolases"/>
    <property type="match status" value="1"/>
</dbReference>
<evidence type="ECO:0000256" key="2">
    <source>
        <dbReference type="SAM" id="Phobius"/>
    </source>
</evidence>
<protein>
    <submittedName>
        <fullName evidence="5">GUN4 domain-containing protein</fullName>
    </submittedName>
</protein>
<dbReference type="AlphaFoldDB" id="A0AA43H1L8"/>
<evidence type="ECO:0000259" key="3">
    <source>
        <dbReference type="Pfam" id="PF05419"/>
    </source>
</evidence>
<dbReference type="Pfam" id="PF05419">
    <property type="entry name" value="GUN4"/>
    <property type="match status" value="1"/>
</dbReference>
<evidence type="ECO:0000313" key="5">
    <source>
        <dbReference type="EMBL" id="MDH6065165.1"/>
    </source>
</evidence>
<dbReference type="Pfam" id="PF07693">
    <property type="entry name" value="KAP_NTPase"/>
    <property type="match status" value="1"/>
</dbReference>
<keyword evidence="2" id="KW-0472">Membrane</keyword>
<name>A0AA43H1L8_9CYAN</name>
<feature type="region of interest" description="Disordered" evidence="1">
    <location>
        <begin position="467"/>
        <end position="488"/>
    </location>
</feature>
<sequence>MVVNNSGFQQESILNASVSDQAAAEDDLGFKPYVEAIAEFLTNPVTQPPLTISIEGEWGSGKSSFMKQLQKTIEEFQHKKLEKELQVNLAKGQVQAESFIRKFRNTNKLPKVITELVAFILKVSSSVLLNIYKWISLKLNKLESKPKTIWFNVWKHDKAEALWAAFALEFLRQLSIDRNIILFMLRYDWKNGFRFISLALIGLGTIVILGVIALLKGEELLQPGGEIQQILTQIFQKPFNIPIQQIFQPPVNVPLLLLRGVVFLFSGIGFISLLLKLLNVGDPKNELAKYLQTPNYENQVPFVEKFHEDFEKIVQAYAGKRKVYVFIDDLDRCEVPKSAELMQAINMMIANDPQLIFILGMDREKVAAGVALKYKDLIPYLIPYLSVDTDHQVSSISFRKSMEYGYAFLEKFIQIPFQVPQPTQSEFERFLVKISQPQRKKDSFWYSHRQKIAKFLKSVFQRIITPAKDEPEPETPIPQTPTTSTQRQKILKRREELKIEVTEDSQKVRDIILMIAPVLDYNPRRLKQFINLFRLKTYIASNTGCFDELTDESTSISYKSLTLEQLGKFTAISLKFPRLIIDLNSDRQLLKNLQHGALKNPADFSPYNETTKYWGGYQKLVELLRSPAVYLEPKSESMVIKDEYSFAEVDVDKLLQVSPGTQDDLSSERGIDYTKLRDYLKSQQLQEADTETYLVMLQAVGREPGDWLRTEELLNFPCTDLHTIDKLWLKYSGGKFGFSVQKEIYLSVGVKLDGSYNQEAWGKFCDRVGWVEDRVGWVEDIWYLLLDLPAGNLPRGFAFFAGVSSNWRSDYRLNWISSLASRLVNCNI</sequence>
<gene>
    <name evidence="5" type="ORF">NWP23_15660</name>
</gene>
<comment type="caution">
    <text evidence="5">The sequence shown here is derived from an EMBL/GenBank/DDBJ whole genome shotgun (WGS) entry which is preliminary data.</text>
</comment>
<dbReference type="InterPro" id="IPR008629">
    <property type="entry name" value="GUN4-like"/>
</dbReference>